<comment type="similarity">
    <text evidence="7">Belongs to the class-I aminoacyl-tRNA synthetase family.</text>
</comment>
<keyword evidence="2" id="KW-0479">Metal-binding</keyword>
<dbReference type="GO" id="GO:0016874">
    <property type="term" value="F:ligase activity"/>
    <property type="evidence" value="ECO:0007669"/>
    <property type="project" value="UniProtKB-KW"/>
</dbReference>
<keyword evidence="3 7" id="KW-0547">Nucleotide-binding</keyword>
<name>A0ABW5DX11_9PROT</name>
<keyword evidence="5 7" id="KW-0067">ATP-binding</keyword>
<keyword evidence="6 7" id="KW-0030">Aminoacyl-tRNA synthetase</keyword>
<evidence type="ECO:0000256" key="5">
    <source>
        <dbReference type="ARBA" id="ARBA00022840"/>
    </source>
</evidence>
<sequence>MNRTRFAPSPTGFLHLGHALAALYAEAAGEEMLVRVEDIDTTRCRPEFDAAIFEDLAWLGIRWTGPVWRQSERFDAYRAALAHLEDQSLLYPCFCTRKEIQAEIAGVDAAPHGPDGPLYPGTCRHLSTEERAEKLAADRPYALRIDMERAIAATARPLTFREHGVEIVSNPEQFGDAILARKETPTSYHLAVTVDDAAQGVTLVTRAEDLLPATHLHRLLQALLDLPTPDYRHFPLLKGADGKRLAKRDGAKSLRELRTEGVSPEDVRRQLGF</sequence>
<evidence type="ECO:0000256" key="6">
    <source>
        <dbReference type="ARBA" id="ARBA00023146"/>
    </source>
</evidence>
<protein>
    <submittedName>
        <fullName evidence="9">tRNA glutamyl-Q(34) synthetase GluQRS</fullName>
        <ecNumber evidence="9">6.1.1.-</ecNumber>
    </submittedName>
</protein>
<dbReference type="InterPro" id="IPR000924">
    <property type="entry name" value="Glu/Gln-tRNA-synth"/>
</dbReference>
<evidence type="ECO:0000256" key="3">
    <source>
        <dbReference type="ARBA" id="ARBA00022741"/>
    </source>
</evidence>
<dbReference type="EC" id="6.1.1.-" evidence="9"/>
<proteinExistence type="inferred from homology"/>
<dbReference type="Gene3D" id="3.40.50.620">
    <property type="entry name" value="HUPs"/>
    <property type="match status" value="1"/>
</dbReference>
<dbReference type="PROSITE" id="PS00178">
    <property type="entry name" value="AA_TRNA_LIGASE_I"/>
    <property type="match status" value="1"/>
</dbReference>
<dbReference type="Pfam" id="PF00749">
    <property type="entry name" value="tRNA-synt_1c"/>
    <property type="match status" value="1"/>
</dbReference>
<dbReference type="InterPro" id="IPR014729">
    <property type="entry name" value="Rossmann-like_a/b/a_fold"/>
</dbReference>
<keyword evidence="7" id="KW-0648">Protein biosynthesis</keyword>
<evidence type="ECO:0000313" key="9">
    <source>
        <dbReference type="EMBL" id="MFD2265534.1"/>
    </source>
</evidence>
<keyword evidence="1 7" id="KW-0436">Ligase</keyword>
<evidence type="ECO:0000313" key="10">
    <source>
        <dbReference type="Proteomes" id="UP001597295"/>
    </source>
</evidence>
<reference evidence="10" key="1">
    <citation type="journal article" date="2019" name="Int. J. Syst. Evol. Microbiol.">
        <title>The Global Catalogue of Microorganisms (GCM) 10K type strain sequencing project: providing services to taxonomists for standard genome sequencing and annotation.</title>
        <authorList>
            <consortium name="The Broad Institute Genomics Platform"/>
            <consortium name="The Broad Institute Genome Sequencing Center for Infectious Disease"/>
            <person name="Wu L."/>
            <person name="Ma J."/>
        </authorList>
    </citation>
    <scope>NUCLEOTIDE SEQUENCE [LARGE SCALE GENOMIC DNA]</scope>
    <source>
        <strain evidence="10">CGMCC 1.19062</strain>
    </source>
</reference>
<evidence type="ECO:0000256" key="1">
    <source>
        <dbReference type="ARBA" id="ARBA00022598"/>
    </source>
</evidence>
<dbReference type="RefSeq" id="WP_379878973.1">
    <property type="nucleotide sequence ID" value="NZ_JBHUIP010000016.1"/>
</dbReference>
<dbReference type="PANTHER" id="PTHR43311:SF1">
    <property type="entry name" value="GLUTAMYL-Q TRNA(ASP) SYNTHETASE"/>
    <property type="match status" value="1"/>
</dbReference>
<accession>A0ABW5DX11</accession>
<dbReference type="PRINTS" id="PR00987">
    <property type="entry name" value="TRNASYNTHGLU"/>
</dbReference>
<dbReference type="InterPro" id="IPR049940">
    <property type="entry name" value="GluQ/Sye"/>
</dbReference>
<evidence type="ECO:0000259" key="8">
    <source>
        <dbReference type="Pfam" id="PF00749"/>
    </source>
</evidence>
<organism evidence="9 10">
    <name type="scientific">Lacibacterium aquatile</name>
    <dbReference type="NCBI Taxonomy" id="1168082"/>
    <lineage>
        <taxon>Bacteria</taxon>
        <taxon>Pseudomonadati</taxon>
        <taxon>Pseudomonadota</taxon>
        <taxon>Alphaproteobacteria</taxon>
        <taxon>Rhodospirillales</taxon>
        <taxon>Rhodospirillaceae</taxon>
    </lineage>
</organism>
<gene>
    <name evidence="9" type="primary">gluQRS</name>
    <name evidence="9" type="ORF">ACFSM5_21710</name>
</gene>
<evidence type="ECO:0000256" key="7">
    <source>
        <dbReference type="RuleBase" id="RU363037"/>
    </source>
</evidence>
<evidence type="ECO:0000256" key="4">
    <source>
        <dbReference type="ARBA" id="ARBA00022833"/>
    </source>
</evidence>
<keyword evidence="10" id="KW-1185">Reference proteome</keyword>
<feature type="domain" description="Glutamyl/glutaminyl-tRNA synthetase class Ib catalytic" evidence="8">
    <location>
        <begin position="3"/>
        <end position="268"/>
    </location>
</feature>
<dbReference type="InterPro" id="IPR001412">
    <property type="entry name" value="aa-tRNA-synth_I_CS"/>
</dbReference>
<dbReference type="SUPFAM" id="SSF52374">
    <property type="entry name" value="Nucleotidylyl transferase"/>
    <property type="match status" value="1"/>
</dbReference>
<dbReference type="InterPro" id="IPR020058">
    <property type="entry name" value="Glu/Gln-tRNA-synth_Ib_cat-dom"/>
</dbReference>
<dbReference type="EMBL" id="JBHUIP010000016">
    <property type="protein sequence ID" value="MFD2265534.1"/>
    <property type="molecule type" value="Genomic_DNA"/>
</dbReference>
<dbReference type="PANTHER" id="PTHR43311">
    <property type="entry name" value="GLUTAMATE--TRNA LIGASE"/>
    <property type="match status" value="1"/>
</dbReference>
<keyword evidence="4" id="KW-0862">Zinc</keyword>
<dbReference type="Proteomes" id="UP001597295">
    <property type="component" value="Unassembled WGS sequence"/>
</dbReference>
<comment type="caution">
    <text evidence="9">The sequence shown here is derived from an EMBL/GenBank/DDBJ whole genome shotgun (WGS) entry which is preliminary data.</text>
</comment>
<evidence type="ECO:0000256" key="2">
    <source>
        <dbReference type="ARBA" id="ARBA00022723"/>
    </source>
</evidence>
<dbReference type="NCBIfam" id="NF004315">
    <property type="entry name" value="PRK05710.1-4"/>
    <property type="match status" value="1"/>
</dbReference>